<dbReference type="STRING" id="1108044.GOOTI_058_00050"/>
<dbReference type="OrthoDB" id="4954291at2"/>
<evidence type="ECO:0000313" key="3">
    <source>
        <dbReference type="Proteomes" id="UP000005038"/>
    </source>
</evidence>
<name>H5TIF9_GORO1</name>
<dbReference type="Proteomes" id="UP000005038">
    <property type="component" value="Unassembled WGS sequence"/>
</dbReference>
<dbReference type="EMBL" id="BAFB01000058">
    <property type="protein sequence ID" value="GAB33267.1"/>
    <property type="molecule type" value="Genomic_DNA"/>
</dbReference>
<evidence type="ECO:0000313" key="2">
    <source>
        <dbReference type="EMBL" id="GAB33267.1"/>
    </source>
</evidence>
<accession>H5TIF9</accession>
<dbReference type="InterPro" id="IPR046894">
    <property type="entry name" value="MTaX1"/>
</dbReference>
<comment type="caution">
    <text evidence="2">The sequence shown here is derived from an EMBL/GenBank/DDBJ whole genome shotgun (WGS) entry which is preliminary data.</text>
</comment>
<proteinExistence type="predicted"/>
<protein>
    <recommendedName>
        <fullName evidence="1">Methylase-associated X1 domain-containing protein</fullName>
    </recommendedName>
</protein>
<evidence type="ECO:0000259" key="1">
    <source>
        <dbReference type="Pfam" id="PF20296"/>
    </source>
</evidence>
<sequence length="263" mass="29141">MGSAVDKVTAIFEDNGWTVQQSEPVSGAVGRPNPSRVVFLRGKTRLSLLMYAWNITHEGKGRDGNNYRVQATRAHKGDLLSEAGRYSIGVGIDTERDVLAVFDAWTKRTTGKSNSVHIKRTLLDAAATNGYSTGGPPWDARAACRFDNLNPLPRWINCQLERRFVGVKSIETSIDGAVGEITAIGTGPAGWLREGDRFALVDGPEKRRHLVDDSVWRVTAVDTSVKKASRNERHRVHLRVERYARIKNSVEMINSINDMEAQA</sequence>
<gene>
    <name evidence="2" type="ORF">GOOTI_058_00050</name>
</gene>
<organism evidence="2 3">
    <name type="scientific">Gordonia otitidis (strain DSM 44809 / CCUG 52243 / JCM 12355 / NBRC 100426 / IFM 10032)</name>
    <dbReference type="NCBI Taxonomy" id="1108044"/>
    <lineage>
        <taxon>Bacteria</taxon>
        <taxon>Bacillati</taxon>
        <taxon>Actinomycetota</taxon>
        <taxon>Actinomycetes</taxon>
        <taxon>Mycobacteriales</taxon>
        <taxon>Gordoniaceae</taxon>
        <taxon>Gordonia</taxon>
    </lineage>
</organism>
<reference evidence="2" key="1">
    <citation type="submission" date="2012-02" db="EMBL/GenBank/DDBJ databases">
        <title>Whole genome shotgun sequence of Gordonia otitidis NBRC 100426.</title>
        <authorList>
            <person name="Yoshida I."/>
            <person name="Hosoyama A."/>
            <person name="Tsuchikane K."/>
            <person name="Katsumata H."/>
            <person name="Yamazaki S."/>
            <person name="Fujita N."/>
        </authorList>
    </citation>
    <scope>NUCLEOTIDE SEQUENCE [LARGE SCALE GENOMIC DNA]</scope>
    <source>
        <strain evidence="2">NBRC 100426</strain>
    </source>
</reference>
<dbReference type="RefSeq" id="WP_007237525.1">
    <property type="nucleotide sequence ID" value="NZ_BAFB01000058.1"/>
</dbReference>
<keyword evidence="3" id="KW-1185">Reference proteome</keyword>
<dbReference type="AlphaFoldDB" id="H5TIF9"/>
<feature type="domain" description="Methylase-associated X1" evidence="1">
    <location>
        <begin position="48"/>
        <end position="133"/>
    </location>
</feature>
<dbReference type="Pfam" id="PF20296">
    <property type="entry name" value="MTaX1"/>
    <property type="match status" value="1"/>
</dbReference>